<evidence type="ECO:0000256" key="4">
    <source>
        <dbReference type="ARBA" id="ARBA00023163"/>
    </source>
</evidence>
<dbReference type="Proteomes" id="UP000554482">
    <property type="component" value="Unassembled WGS sequence"/>
</dbReference>
<dbReference type="EMBL" id="JABWDY010012438">
    <property type="protein sequence ID" value="KAF5199103.1"/>
    <property type="molecule type" value="Genomic_DNA"/>
</dbReference>
<keyword evidence="3" id="KW-0238">DNA-binding</keyword>
<dbReference type="CDD" id="cd00018">
    <property type="entry name" value="AP2"/>
    <property type="match status" value="1"/>
</dbReference>
<organism evidence="8 9">
    <name type="scientific">Thalictrum thalictroides</name>
    <name type="common">Rue-anemone</name>
    <name type="synonym">Anemone thalictroides</name>
    <dbReference type="NCBI Taxonomy" id="46969"/>
    <lineage>
        <taxon>Eukaryota</taxon>
        <taxon>Viridiplantae</taxon>
        <taxon>Streptophyta</taxon>
        <taxon>Embryophyta</taxon>
        <taxon>Tracheophyta</taxon>
        <taxon>Spermatophyta</taxon>
        <taxon>Magnoliopsida</taxon>
        <taxon>Ranunculales</taxon>
        <taxon>Ranunculaceae</taxon>
        <taxon>Thalictroideae</taxon>
        <taxon>Thalictrum</taxon>
    </lineage>
</organism>
<evidence type="ECO:0000256" key="3">
    <source>
        <dbReference type="ARBA" id="ARBA00023125"/>
    </source>
</evidence>
<dbReference type="Gene3D" id="3.30.730.10">
    <property type="entry name" value="AP2/ERF domain"/>
    <property type="match status" value="1"/>
</dbReference>
<dbReference type="GO" id="GO:0003700">
    <property type="term" value="F:DNA-binding transcription factor activity"/>
    <property type="evidence" value="ECO:0007669"/>
    <property type="project" value="InterPro"/>
</dbReference>
<dbReference type="SMART" id="SM00380">
    <property type="entry name" value="AP2"/>
    <property type="match status" value="1"/>
</dbReference>
<evidence type="ECO:0000313" key="9">
    <source>
        <dbReference type="Proteomes" id="UP000554482"/>
    </source>
</evidence>
<evidence type="ECO:0000256" key="5">
    <source>
        <dbReference type="ARBA" id="ARBA00023242"/>
    </source>
</evidence>
<evidence type="ECO:0000259" key="7">
    <source>
        <dbReference type="PROSITE" id="PS51032"/>
    </source>
</evidence>
<dbReference type="InterPro" id="IPR036955">
    <property type="entry name" value="AP2/ERF_dom_sf"/>
</dbReference>
<feature type="domain" description="AP2/ERF" evidence="7">
    <location>
        <begin position="6"/>
        <end position="69"/>
    </location>
</feature>
<evidence type="ECO:0000256" key="2">
    <source>
        <dbReference type="ARBA" id="ARBA00023015"/>
    </source>
</evidence>
<comment type="subcellular location">
    <subcellularLocation>
        <location evidence="1">Nucleus</location>
    </subcellularLocation>
</comment>
<dbReference type="GO" id="GO:0005634">
    <property type="term" value="C:nucleus"/>
    <property type="evidence" value="ECO:0007669"/>
    <property type="project" value="UniProtKB-SubCell"/>
</dbReference>
<reference evidence="8 9" key="1">
    <citation type="submission" date="2020-06" db="EMBL/GenBank/DDBJ databases">
        <title>Transcriptomic and genomic resources for Thalictrum thalictroides and T. hernandezii: Facilitating candidate gene discovery in an emerging model plant lineage.</title>
        <authorList>
            <person name="Arias T."/>
            <person name="Riano-Pachon D.M."/>
            <person name="Di Stilio V.S."/>
        </authorList>
    </citation>
    <scope>NUCLEOTIDE SEQUENCE [LARGE SCALE GENOMIC DNA]</scope>
    <source>
        <strain evidence="9">cv. WT478/WT964</strain>
        <tissue evidence="8">Leaves</tissue>
    </source>
</reference>
<dbReference type="PANTHER" id="PTHR31677:SF228">
    <property type="entry name" value="ETHYLENE-RESPONSIVE TRANSCRIPTION FACTOR 10-RELATED"/>
    <property type="match status" value="1"/>
</dbReference>
<keyword evidence="5" id="KW-0539">Nucleus</keyword>
<dbReference type="PANTHER" id="PTHR31677">
    <property type="entry name" value="AP2 DOMAIN CLASS TRANSCRIPTION FACTOR"/>
    <property type="match status" value="1"/>
</dbReference>
<dbReference type="InterPro" id="IPR016177">
    <property type="entry name" value="DNA-bd_dom_sf"/>
</dbReference>
<feature type="compositionally biased region" description="Low complexity" evidence="6">
    <location>
        <begin position="126"/>
        <end position="135"/>
    </location>
</feature>
<keyword evidence="2" id="KW-0805">Transcription regulation</keyword>
<dbReference type="PROSITE" id="PS51032">
    <property type="entry name" value="AP2_ERF"/>
    <property type="match status" value="1"/>
</dbReference>
<sequence>MGRRPAKKRVARQARRRRSFWGGFVAQIHNPIIKRNQYLGRYATAEEAARLHDAKAREFYGFRPNTNFNLSESSNIFYHRKNNILEIRHAVDAAYSHPICMFLDSIDKFLMPMLGSRLNDVAGVGSSAGSSSTTAMPQRGLDIDLNLPPPPEI</sequence>
<evidence type="ECO:0000256" key="6">
    <source>
        <dbReference type="SAM" id="MobiDB-lite"/>
    </source>
</evidence>
<feature type="region of interest" description="Disordered" evidence="6">
    <location>
        <begin position="126"/>
        <end position="153"/>
    </location>
</feature>
<protein>
    <recommendedName>
        <fullName evidence="7">AP2/ERF domain-containing protein</fullName>
    </recommendedName>
</protein>
<dbReference type="InterPro" id="IPR001471">
    <property type="entry name" value="AP2/ERF_dom"/>
</dbReference>
<name>A0A7J6WQ61_THATH</name>
<dbReference type="GO" id="GO:0003677">
    <property type="term" value="F:DNA binding"/>
    <property type="evidence" value="ECO:0007669"/>
    <property type="project" value="UniProtKB-KW"/>
</dbReference>
<dbReference type="AlphaFoldDB" id="A0A7J6WQ61"/>
<evidence type="ECO:0000313" key="8">
    <source>
        <dbReference type="EMBL" id="KAF5199103.1"/>
    </source>
</evidence>
<evidence type="ECO:0000256" key="1">
    <source>
        <dbReference type="ARBA" id="ARBA00004123"/>
    </source>
</evidence>
<comment type="caution">
    <text evidence="8">The sequence shown here is derived from an EMBL/GenBank/DDBJ whole genome shotgun (WGS) entry which is preliminary data.</text>
</comment>
<dbReference type="SUPFAM" id="SSF54171">
    <property type="entry name" value="DNA-binding domain"/>
    <property type="match status" value="1"/>
</dbReference>
<keyword evidence="4" id="KW-0804">Transcription</keyword>
<proteinExistence type="predicted"/>
<accession>A0A7J6WQ61</accession>
<gene>
    <name evidence="8" type="ORF">FRX31_011310</name>
</gene>
<keyword evidence="9" id="KW-1185">Reference proteome</keyword>